<sequence length="132" mass="14672">MNSRRFPSPRKPLWELSFTTQTPSLSLARPKIRLARIEPTKPAEAGVVVRVLKLTYSEPSVAQLSAQIPLNLMMRTTPGLAPPLQASTPHQPEDVCAPTYVLASNRPNTQRIFSGIGFGTWNTRAPRPMPYH</sequence>
<accession>A0A4Y2H4B8</accession>
<evidence type="ECO:0000313" key="1">
    <source>
        <dbReference type="EMBL" id="GBM60009.1"/>
    </source>
</evidence>
<dbReference type="AlphaFoldDB" id="A0A4Y2H4B8"/>
<protein>
    <submittedName>
        <fullName evidence="1">Uncharacterized protein</fullName>
    </submittedName>
</protein>
<reference evidence="1 2" key="1">
    <citation type="journal article" date="2019" name="Sci. Rep.">
        <title>Orb-weaving spider Araneus ventricosus genome elucidates the spidroin gene catalogue.</title>
        <authorList>
            <person name="Kono N."/>
            <person name="Nakamura H."/>
            <person name="Ohtoshi R."/>
            <person name="Moran D.A.P."/>
            <person name="Shinohara A."/>
            <person name="Yoshida Y."/>
            <person name="Fujiwara M."/>
            <person name="Mori M."/>
            <person name="Tomita M."/>
            <person name="Arakawa K."/>
        </authorList>
    </citation>
    <scope>NUCLEOTIDE SEQUENCE [LARGE SCALE GENOMIC DNA]</scope>
</reference>
<keyword evidence="2" id="KW-1185">Reference proteome</keyword>
<evidence type="ECO:0000313" key="2">
    <source>
        <dbReference type="Proteomes" id="UP000499080"/>
    </source>
</evidence>
<dbReference type="EMBL" id="BGPR01001711">
    <property type="protein sequence ID" value="GBM60009.1"/>
    <property type="molecule type" value="Genomic_DNA"/>
</dbReference>
<name>A0A4Y2H4B8_ARAVE</name>
<proteinExistence type="predicted"/>
<dbReference type="Proteomes" id="UP000499080">
    <property type="component" value="Unassembled WGS sequence"/>
</dbReference>
<gene>
    <name evidence="1" type="ORF">AVEN_99947_1</name>
</gene>
<comment type="caution">
    <text evidence="1">The sequence shown here is derived from an EMBL/GenBank/DDBJ whole genome shotgun (WGS) entry which is preliminary data.</text>
</comment>
<organism evidence="1 2">
    <name type="scientific">Araneus ventricosus</name>
    <name type="common">Orbweaver spider</name>
    <name type="synonym">Epeira ventricosa</name>
    <dbReference type="NCBI Taxonomy" id="182803"/>
    <lineage>
        <taxon>Eukaryota</taxon>
        <taxon>Metazoa</taxon>
        <taxon>Ecdysozoa</taxon>
        <taxon>Arthropoda</taxon>
        <taxon>Chelicerata</taxon>
        <taxon>Arachnida</taxon>
        <taxon>Araneae</taxon>
        <taxon>Araneomorphae</taxon>
        <taxon>Entelegynae</taxon>
        <taxon>Araneoidea</taxon>
        <taxon>Araneidae</taxon>
        <taxon>Araneus</taxon>
    </lineage>
</organism>